<keyword evidence="6" id="KW-0812">Transmembrane</keyword>
<dbReference type="GO" id="GO:0016763">
    <property type="term" value="F:pentosyltransferase activity"/>
    <property type="evidence" value="ECO:0007669"/>
    <property type="project" value="UniProtKB-ARBA"/>
</dbReference>
<gene>
    <name evidence="8" type="ORF">RHGRI_010511</name>
</gene>
<evidence type="ECO:0000256" key="5">
    <source>
        <dbReference type="SAM" id="MobiDB-lite"/>
    </source>
</evidence>
<evidence type="ECO:0000259" key="7">
    <source>
        <dbReference type="Pfam" id="PF04577"/>
    </source>
</evidence>
<dbReference type="GO" id="GO:0000139">
    <property type="term" value="C:Golgi membrane"/>
    <property type="evidence" value="ECO:0007669"/>
    <property type="project" value="UniProtKB-SubCell"/>
</dbReference>
<feature type="domain" description="Glycosyltransferase 61 catalytic" evidence="7">
    <location>
        <begin position="348"/>
        <end position="429"/>
    </location>
</feature>
<feature type="compositionally biased region" description="Polar residues" evidence="5">
    <location>
        <begin position="328"/>
        <end position="338"/>
    </location>
</feature>
<dbReference type="EMBL" id="JACTNZ010000004">
    <property type="protein sequence ID" value="KAG5552456.1"/>
    <property type="molecule type" value="Genomic_DNA"/>
</dbReference>
<comment type="caution">
    <text evidence="8">The sequence shown here is derived from an EMBL/GenBank/DDBJ whole genome shotgun (WGS) entry which is preliminary data.</text>
</comment>
<dbReference type="Proteomes" id="UP000823749">
    <property type="component" value="Chromosome 4"/>
</dbReference>
<comment type="subcellular location">
    <subcellularLocation>
        <location evidence="1">Golgi apparatus membrane</location>
        <topology evidence="1">Single-pass type II membrane protein</topology>
    </subcellularLocation>
</comment>
<evidence type="ECO:0000256" key="1">
    <source>
        <dbReference type="ARBA" id="ARBA00004323"/>
    </source>
</evidence>
<name>A0AAV6KIW0_9ERIC</name>
<keyword evidence="2" id="KW-0328">Glycosyltransferase</keyword>
<dbReference type="AlphaFoldDB" id="A0AAV6KIW0"/>
<dbReference type="InterPro" id="IPR007657">
    <property type="entry name" value="Glycosyltransferase_61"/>
</dbReference>
<reference evidence="8" key="1">
    <citation type="submission" date="2020-08" db="EMBL/GenBank/DDBJ databases">
        <title>Plant Genome Project.</title>
        <authorList>
            <person name="Zhang R.-G."/>
        </authorList>
    </citation>
    <scope>NUCLEOTIDE SEQUENCE</scope>
    <source>
        <strain evidence="8">WSP0</strain>
        <tissue evidence="8">Leaf</tissue>
    </source>
</reference>
<keyword evidence="6" id="KW-0472">Membrane</keyword>
<feature type="compositionally biased region" description="Acidic residues" evidence="5">
    <location>
        <begin position="141"/>
        <end position="154"/>
    </location>
</feature>
<keyword evidence="4" id="KW-0325">Glycoprotein</keyword>
<organism evidence="8 9">
    <name type="scientific">Rhododendron griersonianum</name>
    <dbReference type="NCBI Taxonomy" id="479676"/>
    <lineage>
        <taxon>Eukaryota</taxon>
        <taxon>Viridiplantae</taxon>
        <taxon>Streptophyta</taxon>
        <taxon>Embryophyta</taxon>
        <taxon>Tracheophyta</taxon>
        <taxon>Spermatophyta</taxon>
        <taxon>Magnoliopsida</taxon>
        <taxon>eudicotyledons</taxon>
        <taxon>Gunneridae</taxon>
        <taxon>Pentapetalae</taxon>
        <taxon>asterids</taxon>
        <taxon>Ericales</taxon>
        <taxon>Ericaceae</taxon>
        <taxon>Ericoideae</taxon>
        <taxon>Rhodoreae</taxon>
        <taxon>Rhododendron</taxon>
    </lineage>
</organism>
<protein>
    <recommendedName>
        <fullName evidence="7">Glycosyltransferase 61 catalytic domain-containing protein</fullName>
    </recommendedName>
</protein>
<feature type="region of interest" description="Disordered" evidence="5">
    <location>
        <begin position="139"/>
        <end position="158"/>
    </location>
</feature>
<keyword evidence="3" id="KW-0808">Transferase</keyword>
<sequence length="534" mass="61263">MVSHLRYSPLKKGVENATEDEESQNSLGFNKITTRPRFLYLLFLCLFSCSLLLAPHFFCFPHNFSFLYSFGYENGRLSAEMDVNAPICSSISNGTICCDRSSIRSDICMMKGDVRTHSLSSSIYLYTSRSSTGLMDYVPGPDEEGEDEEENTEEEIQHENIKPYTRKWEKNTMDSVGELHLISKRKNTGTRHQCDVKHDVPAIFFSTSGYTGNIYHEFNDGILPLYITSQHFNKRVVFVISEYHKWWNSKYGDILSLLSDYPPVDFSGDKRTHCFPEAIVGLRIHDELTVDPSLTEGGKSIKDFHDLLDRAYRPRIKGIIKDEERKATQSSKGPSPRSSENEAKGEQKRELIKKPKLAILSRKGSRAITNEDLLVKMAEEIGFEVEVLRPDRRTELAKIYRVLNSSDVFVGVHGAGMTHLLFVRPSKVFIQIIPLGTEWAAETYYGEPAVKLGLKYIGYKILPRESSLYGEYKKDDPVLNDPDSVHKKGWEFTKKTYLDHQNVRLNLGRFRKRLVRAYNYSIAKKNRRDNPQSE</sequence>
<feature type="compositionally biased region" description="Basic and acidic residues" evidence="5">
    <location>
        <begin position="339"/>
        <end position="349"/>
    </location>
</feature>
<dbReference type="PANTHER" id="PTHR20961:SF124">
    <property type="entry name" value="GLYCOSYLTRANSFERASE"/>
    <property type="match status" value="1"/>
</dbReference>
<evidence type="ECO:0000256" key="6">
    <source>
        <dbReference type="SAM" id="Phobius"/>
    </source>
</evidence>
<dbReference type="Pfam" id="PF04577">
    <property type="entry name" value="Glyco_transf_61"/>
    <property type="match status" value="1"/>
</dbReference>
<keyword evidence="6" id="KW-1133">Transmembrane helix</keyword>
<feature type="transmembrane region" description="Helical" evidence="6">
    <location>
        <begin position="38"/>
        <end position="58"/>
    </location>
</feature>
<dbReference type="PANTHER" id="PTHR20961">
    <property type="entry name" value="GLYCOSYLTRANSFERASE"/>
    <property type="match status" value="1"/>
</dbReference>
<evidence type="ECO:0000256" key="3">
    <source>
        <dbReference type="ARBA" id="ARBA00022679"/>
    </source>
</evidence>
<keyword evidence="9" id="KW-1185">Reference proteome</keyword>
<evidence type="ECO:0000313" key="8">
    <source>
        <dbReference type="EMBL" id="KAG5552456.1"/>
    </source>
</evidence>
<proteinExistence type="predicted"/>
<dbReference type="InterPro" id="IPR049625">
    <property type="entry name" value="Glyco_transf_61_cat"/>
</dbReference>
<accession>A0AAV6KIW0</accession>
<evidence type="ECO:0000256" key="2">
    <source>
        <dbReference type="ARBA" id="ARBA00022676"/>
    </source>
</evidence>
<evidence type="ECO:0000256" key="4">
    <source>
        <dbReference type="ARBA" id="ARBA00023180"/>
    </source>
</evidence>
<evidence type="ECO:0000313" key="9">
    <source>
        <dbReference type="Proteomes" id="UP000823749"/>
    </source>
</evidence>
<feature type="region of interest" description="Disordered" evidence="5">
    <location>
        <begin position="323"/>
        <end position="349"/>
    </location>
</feature>